<keyword evidence="8" id="KW-1185">Reference proteome</keyword>
<keyword evidence="2" id="KW-0813">Transport</keyword>
<dbReference type="OrthoDB" id="3282096at2"/>
<evidence type="ECO:0000256" key="4">
    <source>
        <dbReference type="ARBA" id="ARBA00022840"/>
    </source>
</evidence>
<dbReference type="PANTHER" id="PTHR42734">
    <property type="entry name" value="METAL TRANSPORT SYSTEM ATP-BINDING PROTEIN TM_0124-RELATED"/>
    <property type="match status" value="1"/>
</dbReference>
<dbReference type="InterPro" id="IPR017871">
    <property type="entry name" value="ABC_transporter-like_CS"/>
</dbReference>
<dbReference type="GeneID" id="78127018"/>
<dbReference type="CDD" id="cd03235">
    <property type="entry name" value="ABC_Metallic_Cations"/>
    <property type="match status" value="1"/>
</dbReference>
<name>A0A5N6S2Z5_9BIFI</name>
<dbReference type="InterPro" id="IPR050153">
    <property type="entry name" value="Metal_Ion_Import_ABC"/>
</dbReference>
<comment type="similarity">
    <text evidence="1">Belongs to the ABC transporter superfamily.</text>
</comment>
<proteinExistence type="inferred from homology"/>
<evidence type="ECO:0000256" key="5">
    <source>
        <dbReference type="SAM" id="MobiDB-lite"/>
    </source>
</evidence>
<evidence type="ECO:0000256" key="1">
    <source>
        <dbReference type="ARBA" id="ARBA00005417"/>
    </source>
</evidence>
<feature type="region of interest" description="Disordered" evidence="5">
    <location>
        <begin position="259"/>
        <end position="325"/>
    </location>
</feature>
<evidence type="ECO:0000313" key="8">
    <source>
        <dbReference type="Proteomes" id="UP000325415"/>
    </source>
</evidence>
<dbReference type="Proteomes" id="UP000325415">
    <property type="component" value="Unassembled WGS sequence"/>
</dbReference>
<feature type="compositionally biased region" description="Low complexity" evidence="5">
    <location>
        <begin position="303"/>
        <end position="316"/>
    </location>
</feature>
<gene>
    <name evidence="7" type="ORF">DDE84_04890</name>
</gene>
<dbReference type="PANTHER" id="PTHR42734:SF17">
    <property type="entry name" value="METAL TRANSPORT SYSTEM ATP-BINDING PROTEIN TM_0124-RELATED"/>
    <property type="match status" value="1"/>
</dbReference>
<dbReference type="GO" id="GO:0016887">
    <property type="term" value="F:ATP hydrolysis activity"/>
    <property type="evidence" value="ECO:0007669"/>
    <property type="project" value="InterPro"/>
</dbReference>
<organism evidence="7 8">
    <name type="scientific">Bifidobacterium tibiigranuli</name>
    <dbReference type="NCBI Taxonomy" id="2172043"/>
    <lineage>
        <taxon>Bacteria</taxon>
        <taxon>Bacillati</taxon>
        <taxon>Actinomycetota</taxon>
        <taxon>Actinomycetes</taxon>
        <taxon>Bifidobacteriales</taxon>
        <taxon>Bifidobacteriaceae</taxon>
        <taxon>Bifidobacterium</taxon>
    </lineage>
</organism>
<dbReference type="PROSITE" id="PS50893">
    <property type="entry name" value="ABC_TRANSPORTER_2"/>
    <property type="match status" value="1"/>
</dbReference>
<evidence type="ECO:0000256" key="3">
    <source>
        <dbReference type="ARBA" id="ARBA00022741"/>
    </source>
</evidence>
<dbReference type="InterPro" id="IPR003593">
    <property type="entry name" value="AAA+_ATPase"/>
</dbReference>
<dbReference type="PROSITE" id="PS00211">
    <property type="entry name" value="ABC_TRANSPORTER_1"/>
    <property type="match status" value="1"/>
</dbReference>
<reference evidence="7 8" key="1">
    <citation type="submission" date="2018-04" db="EMBL/GenBank/DDBJ databases">
        <authorList>
            <person name="Eckel V.P."/>
            <person name="Vogel R.F."/>
        </authorList>
    </citation>
    <scope>NUCLEOTIDE SEQUENCE [LARGE SCALE GENOMIC DNA]</scope>
    <source>
        <strain evidence="8">TMW 2.1764</strain>
    </source>
</reference>
<feature type="compositionally biased region" description="Basic and acidic residues" evidence="5">
    <location>
        <begin position="283"/>
        <end position="293"/>
    </location>
</feature>
<dbReference type="Gene3D" id="3.40.50.300">
    <property type="entry name" value="P-loop containing nucleotide triphosphate hydrolases"/>
    <property type="match status" value="1"/>
</dbReference>
<dbReference type="SUPFAM" id="SSF52540">
    <property type="entry name" value="P-loop containing nucleoside triphosphate hydrolases"/>
    <property type="match status" value="1"/>
</dbReference>
<sequence>MKPTDDTNRPLLNVSGLRVNLGGRSILDGIDLTVGRGEFVGLIGSNGAGKTTLLKTILGDITPLEGNVTVLGRKRLQTGVIGYVPQKIELDPDLPLLAKDFVALGLDGQKFGISLRGKHFWERVNTALKGVGALEYADRPVGRLSGGQQQRIMIAAAIVADPALLLLDEPLANLDPANSADIVALLDHIRSTKGIGIILSAHDINPLLGVLDRVVYLAQGRSAVGRTDEVVRTDVLSELYQHPITVLRTQGRIVVLADEGSEPGHHPDNAEDAEDAEGIEGTGRAEYENETGRIADAQRPNISQASQLPQAPQSPQEDGSHDDRR</sequence>
<evidence type="ECO:0000313" key="7">
    <source>
        <dbReference type="EMBL" id="KAE8128791.1"/>
    </source>
</evidence>
<feature type="domain" description="ABC transporter" evidence="6">
    <location>
        <begin position="12"/>
        <end position="244"/>
    </location>
</feature>
<dbReference type="Pfam" id="PF00005">
    <property type="entry name" value="ABC_tran"/>
    <property type="match status" value="1"/>
</dbReference>
<dbReference type="GO" id="GO:0005524">
    <property type="term" value="F:ATP binding"/>
    <property type="evidence" value="ECO:0007669"/>
    <property type="project" value="UniProtKB-KW"/>
</dbReference>
<dbReference type="RefSeq" id="WP_152580584.1">
    <property type="nucleotide sequence ID" value="NZ_JAKVIV010000016.1"/>
</dbReference>
<dbReference type="EMBL" id="QDAG01000004">
    <property type="protein sequence ID" value="KAE8128791.1"/>
    <property type="molecule type" value="Genomic_DNA"/>
</dbReference>
<protein>
    <submittedName>
        <fullName evidence="7">Metal ABC transporter ATP-binding protein</fullName>
    </submittedName>
</protein>
<dbReference type="SMART" id="SM00382">
    <property type="entry name" value="AAA"/>
    <property type="match status" value="1"/>
</dbReference>
<evidence type="ECO:0000259" key="6">
    <source>
        <dbReference type="PROSITE" id="PS50893"/>
    </source>
</evidence>
<accession>A0A5N6S2Z5</accession>
<evidence type="ECO:0000256" key="2">
    <source>
        <dbReference type="ARBA" id="ARBA00022448"/>
    </source>
</evidence>
<keyword evidence="4 7" id="KW-0067">ATP-binding</keyword>
<dbReference type="InterPro" id="IPR027417">
    <property type="entry name" value="P-loop_NTPase"/>
</dbReference>
<dbReference type="AlphaFoldDB" id="A0A5N6S2Z5"/>
<comment type="caution">
    <text evidence="7">The sequence shown here is derived from an EMBL/GenBank/DDBJ whole genome shotgun (WGS) entry which is preliminary data.</text>
</comment>
<dbReference type="InterPro" id="IPR003439">
    <property type="entry name" value="ABC_transporter-like_ATP-bd"/>
</dbReference>
<keyword evidence="3" id="KW-0547">Nucleotide-binding</keyword>